<evidence type="ECO:0000313" key="3">
    <source>
        <dbReference type="EMBL" id="HIX55295.1"/>
    </source>
</evidence>
<gene>
    <name evidence="3" type="ORF">H9853_09725</name>
</gene>
<evidence type="ECO:0000256" key="2">
    <source>
        <dbReference type="PIRSR" id="PIRSR602481-2"/>
    </source>
</evidence>
<dbReference type="GO" id="GO:1900376">
    <property type="term" value="P:regulation of secondary metabolite biosynthetic process"/>
    <property type="evidence" value="ECO:0007669"/>
    <property type="project" value="TreeGrafter"/>
</dbReference>
<feature type="binding site" evidence="1">
    <location>
        <position position="90"/>
    </location>
    <ligand>
        <name>Zn(2+)</name>
        <dbReference type="ChEBI" id="CHEBI:29105"/>
    </ligand>
</feature>
<dbReference type="SUPFAM" id="SSF46785">
    <property type="entry name" value="Winged helix' DNA-binding domain"/>
    <property type="match status" value="1"/>
</dbReference>
<comment type="caution">
    <text evidence="3">The sequence shown here is derived from an EMBL/GenBank/DDBJ whole genome shotgun (WGS) entry which is preliminary data.</text>
</comment>
<dbReference type="EMBL" id="DXEZ01000269">
    <property type="protein sequence ID" value="HIX55295.1"/>
    <property type="molecule type" value="Genomic_DNA"/>
</dbReference>
<reference evidence="3" key="2">
    <citation type="submission" date="2021-04" db="EMBL/GenBank/DDBJ databases">
        <authorList>
            <person name="Gilroy R."/>
        </authorList>
    </citation>
    <scope>NUCLEOTIDE SEQUENCE</scope>
    <source>
        <strain evidence="3">1719</strain>
    </source>
</reference>
<dbReference type="PANTHER" id="PTHR33202:SF22">
    <property type="entry name" value="HYDROGEN PEROXIDE SENSITIVE REPRESSOR"/>
    <property type="match status" value="1"/>
</dbReference>
<feature type="binding site" evidence="1">
    <location>
        <position position="125"/>
    </location>
    <ligand>
        <name>Zn(2+)</name>
        <dbReference type="ChEBI" id="CHEBI:29105"/>
    </ligand>
</feature>
<dbReference type="GO" id="GO:0045892">
    <property type="term" value="P:negative regulation of DNA-templated transcription"/>
    <property type="evidence" value="ECO:0007669"/>
    <property type="project" value="TreeGrafter"/>
</dbReference>
<comment type="cofactor">
    <cofactor evidence="2">
        <name>Mn(2+)</name>
        <dbReference type="ChEBI" id="CHEBI:29035"/>
    </cofactor>
    <cofactor evidence="2">
        <name>Fe(2+)</name>
        <dbReference type="ChEBI" id="CHEBI:29033"/>
    </cofactor>
    <text evidence="2">Binds 1 Mn(2+) or Fe(2+) ion per subunit.</text>
</comment>
<dbReference type="GO" id="GO:0000976">
    <property type="term" value="F:transcription cis-regulatory region binding"/>
    <property type="evidence" value="ECO:0007669"/>
    <property type="project" value="TreeGrafter"/>
</dbReference>
<evidence type="ECO:0000256" key="1">
    <source>
        <dbReference type="PIRSR" id="PIRSR602481-1"/>
    </source>
</evidence>
<feature type="binding site" evidence="2">
    <location>
        <position position="78"/>
    </location>
    <ligand>
        <name>Fe cation</name>
        <dbReference type="ChEBI" id="CHEBI:24875"/>
    </ligand>
</feature>
<dbReference type="Pfam" id="PF01475">
    <property type="entry name" value="FUR"/>
    <property type="match status" value="1"/>
</dbReference>
<dbReference type="GO" id="GO:0008270">
    <property type="term" value="F:zinc ion binding"/>
    <property type="evidence" value="ECO:0007669"/>
    <property type="project" value="TreeGrafter"/>
</dbReference>
<feature type="binding site" evidence="2">
    <location>
        <position position="80"/>
    </location>
    <ligand>
        <name>Fe cation</name>
        <dbReference type="ChEBI" id="CHEBI:24875"/>
    </ligand>
</feature>
<proteinExistence type="predicted"/>
<accession>A0A9D1W9U9</accession>
<dbReference type="GO" id="GO:0003700">
    <property type="term" value="F:DNA-binding transcription factor activity"/>
    <property type="evidence" value="ECO:0007669"/>
    <property type="project" value="InterPro"/>
</dbReference>
<name>A0A9D1W9U9_9SPHI</name>
<protein>
    <submittedName>
        <fullName evidence="3">Transcriptional repressor</fullName>
    </submittedName>
</protein>
<feature type="binding site" evidence="1">
    <location>
        <position position="87"/>
    </location>
    <ligand>
        <name>Zn(2+)</name>
        <dbReference type="ChEBI" id="CHEBI:29105"/>
    </ligand>
</feature>
<evidence type="ECO:0000313" key="4">
    <source>
        <dbReference type="Proteomes" id="UP000824156"/>
    </source>
</evidence>
<reference evidence="3" key="1">
    <citation type="journal article" date="2021" name="PeerJ">
        <title>Extensive microbial diversity within the chicken gut microbiome revealed by metagenomics and culture.</title>
        <authorList>
            <person name="Gilroy R."/>
            <person name="Ravi A."/>
            <person name="Getino M."/>
            <person name="Pursley I."/>
            <person name="Horton D.L."/>
            <person name="Alikhan N.F."/>
            <person name="Baker D."/>
            <person name="Gharbi K."/>
            <person name="Hall N."/>
            <person name="Watson M."/>
            <person name="Adriaenssens E.M."/>
            <person name="Foster-Nyarko E."/>
            <person name="Jarju S."/>
            <person name="Secka A."/>
            <person name="Antonio M."/>
            <person name="Oren A."/>
            <person name="Chaudhuri R.R."/>
            <person name="La Ragione R."/>
            <person name="Hildebrand F."/>
            <person name="Pallen M.J."/>
        </authorList>
    </citation>
    <scope>NUCLEOTIDE SEQUENCE</scope>
    <source>
        <strain evidence="3">1719</strain>
    </source>
</reference>
<organism evidence="3 4">
    <name type="scientific">Candidatus Sphingobacterium stercoripullorum</name>
    <dbReference type="NCBI Taxonomy" id="2838759"/>
    <lineage>
        <taxon>Bacteria</taxon>
        <taxon>Pseudomonadati</taxon>
        <taxon>Bacteroidota</taxon>
        <taxon>Sphingobacteriia</taxon>
        <taxon>Sphingobacteriales</taxon>
        <taxon>Sphingobacteriaceae</taxon>
        <taxon>Sphingobacterium</taxon>
    </lineage>
</organism>
<sequence>MRKSRNTKAKTAILELIKNSDVALSHPEIEERLGGICDRVTIYRVLDRLEEEGEIHKIATLEGALKYAPCHTCTEVHHHDNHIHFCCEKCHSVTCIDEVHPNFNLPENYRINTVSFTVSGLCPNCV</sequence>
<dbReference type="AlphaFoldDB" id="A0A9D1W9U9"/>
<keyword evidence="1" id="KW-0479">Metal-binding</keyword>
<dbReference type="PANTHER" id="PTHR33202">
    <property type="entry name" value="ZINC UPTAKE REGULATION PROTEIN"/>
    <property type="match status" value="1"/>
</dbReference>
<keyword evidence="2" id="KW-0408">Iron</keyword>
<dbReference type="Gene3D" id="1.10.10.10">
    <property type="entry name" value="Winged helix-like DNA-binding domain superfamily/Winged helix DNA-binding domain"/>
    <property type="match status" value="1"/>
</dbReference>
<comment type="cofactor">
    <cofactor evidence="1">
        <name>Zn(2+)</name>
        <dbReference type="ChEBI" id="CHEBI:29105"/>
    </cofactor>
    <text evidence="1">Binds 1 zinc ion per subunit.</text>
</comment>
<dbReference type="InterPro" id="IPR002481">
    <property type="entry name" value="FUR"/>
</dbReference>
<dbReference type="InterPro" id="IPR036390">
    <property type="entry name" value="WH_DNA-bd_sf"/>
</dbReference>
<dbReference type="Proteomes" id="UP000824156">
    <property type="component" value="Unassembled WGS sequence"/>
</dbReference>
<keyword evidence="1" id="KW-0862">Zinc</keyword>
<dbReference type="InterPro" id="IPR036388">
    <property type="entry name" value="WH-like_DNA-bd_sf"/>
</dbReference>
<feature type="binding site" evidence="1">
    <location>
        <position position="122"/>
    </location>
    <ligand>
        <name>Zn(2+)</name>
        <dbReference type="ChEBI" id="CHEBI:29105"/>
    </ligand>
</feature>